<dbReference type="EMBL" id="RQEP01000010">
    <property type="protein sequence ID" value="TGK05077.1"/>
    <property type="molecule type" value="Genomic_DNA"/>
</dbReference>
<name>A0A4R9G348_9LEPT</name>
<evidence type="ECO:0000313" key="2">
    <source>
        <dbReference type="Proteomes" id="UP000297453"/>
    </source>
</evidence>
<gene>
    <name evidence="1" type="ORF">EHO59_07845</name>
</gene>
<protein>
    <submittedName>
        <fullName evidence="1">Uncharacterized protein</fullName>
    </submittedName>
</protein>
<dbReference type="AlphaFoldDB" id="A0A4R9G348"/>
<evidence type="ECO:0000313" key="1">
    <source>
        <dbReference type="EMBL" id="TGK05077.1"/>
    </source>
</evidence>
<reference evidence="1" key="1">
    <citation type="journal article" date="2019" name="PLoS Negl. Trop. Dis.">
        <title>Revisiting the worldwide diversity of Leptospira species in the environment.</title>
        <authorList>
            <person name="Vincent A.T."/>
            <person name="Schiettekatte O."/>
            <person name="Bourhy P."/>
            <person name="Veyrier F.J."/>
            <person name="Picardeau M."/>
        </authorList>
    </citation>
    <scope>NUCLEOTIDE SEQUENCE [LARGE SCALE GENOMIC DNA]</scope>
    <source>
        <strain evidence="1">SSS9</strain>
    </source>
</reference>
<dbReference type="OrthoDB" id="8699919at2"/>
<dbReference type="Proteomes" id="UP000297453">
    <property type="component" value="Unassembled WGS sequence"/>
</dbReference>
<dbReference type="InterPro" id="IPR024079">
    <property type="entry name" value="MetalloPept_cat_dom_sf"/>
</dbReference>
<proteinExistence type="predicted"/>
<dbReference type="GO" id="GO:0008237">
    <property type="term" value="F:metallopeptidase activity"/>
    <property type="evidence" value="ECO:0007669"/>
    <property type="project" value="InterPro"/>
</dbReference>
<keyword evidence="2" id="KW-1185">Reference proteome</keyword>
<accession>A0A4R9G348</accession>
<organism evidence="1 2">
    <name type="scientific">Leptospira semungkisensis</name>
    <dbReference type="NCBI Taxonomy" id="2484985"/>
    <lineage>
        <taxon>Bacteria</taxon>
        <taxon>Pseudomonadati</taxon>
        <taxon>Spirochaetota</taxon>
        <taxon>Spirochaetia</taxon>
        <taxon>Leptospirales</taxon>
        <taxon>Leptospiraceae</taxon>
        <taxon>Leptospira</taxon>
    </lineage>
</organism>
<comment type="caution">
    <text evidence="1">The sequence shown here is derived from an EMBL/GenBank/DDBJ whole genome shotgun (WGS) entry which is preliminary data.</text>
</comment>
<dbReference type="Gene3D" id="3.40.390.10">
    <property type="entry name" value="Collagenase (Catalytic Domain)"/>
    <property type="match status" value="1"/>
</dbReference>
<sequence length="365" mass="42194">MQRKILSFHAQVWKIWCFMFFERYSHSKLKMCRLFGVFILAFSFSNHCKAQKGDPNPYADLFAHSSLSKMENYVGLGSDWGSRIYNLDTPAKDYVLGLNKIDGFDESPVEARNFPSFKKEVIKTLEAEPEPIQSLLKDKLFRIYVCEDLGGSAISGFIQENGNTKGGFVLLDAKVLDRKANEWITYKENSIYTKGRLAVNVRIEPDEANTKNNALRYILLHEFGHILSGTQKIGPSFFDAFRSYLRFPFFSGIWKSEKIASMDTSFFPIRSKIHFYSGSVSLDEEWEKIYPVLEKSPFPTLYSATNADDFFAESFVSYVHVILEKRPWVLEIKDGEKVLYQMENGITKPSLEKQREIIRKILFKL</sequence>